<proteinExistence type="predicted"/>
<dbReference type="EMBL" id="GGEC01082916">
    <property type="protein sequence ID" value="MBX63400.1"/>
    <property type="molecule type" value="Transcribed_RNA"/>
</dbReference>
<organism evidence="1">
    <name type="scientific">Rhizophora mucronata</name>
    <name type="common">Asiatic mangrove</name>
    <dbReference type="NCBI Taxonomy" id="61149"/>
    <lineage>
        <taxon>Eukaryota</taxon>
        <taxon>Viridiplantae</taxon>
        <taxon>Streptophyta</taxon>
        <taxon>Embryophyta</taxon>
        <taxon>Tracheophyta</taxon>
        <taxon>Spermatophyta</taxon>
        <taxon>Magnoliopsida</taxon>
        <taxon>eudicotyledons</taxon>
        <taxon>Gunneridae</taxon>
        <taxon>Pentapetalae</taxon>
        <taxon>rosids</taxon>
        <taxon>fabids</taxon>
        <taxon>Malpighiales</taxon>
        <taxon>Rhizophoraceae</taxon>
        <taxon>Rhizophora</taxon>
    </lineage>
</organism>
<protein>
    <submittedName>
        <fullName evidence="1">Uncharacterized protein</fullName>
    </submittedName>
</protein>
<dbReference type="AlphaFoldDB" id="A0A2P2Q8V7"/>
<accession>A0A2P2Q8V7</accession>
<evidence type="ECO:0000313" key="1">
    <source>
        <dbReference type="EMBL" id="MBX63400.1"/>
    </source>
</evidence>
<reference evidence="1" key="1">
    <citation type="submission" date="2018-02" db="EMBL/GenBank/DDBJ databases">
        <title>Rhizophora mucronata_Transcriptome.</title>
        <authorList>
            <person name="Meera S.P."/>
            <person name="Sreeshan A."/>
            <person name="Augustine A."/>
        </authorList>
    </citation>
    <scope>NUCLEOTIDE SEQUENCE</scope>
    <source>
        <tissue evidence="1">Leaf</tissue>
    </source>
</reference>
<name>A0A2P2Q8V7_RHIMU</name>
<sequence>MQFALLSAILEFINLKREANSWTLWLAKPDLFKAPLGKFKTQAHQ</sequence>